<gene>
    <name evidence="2" type="ORF">SAMN04489742_2861</name>
</gene>
<dbReference type="RefSeq" id="WP_074701024.1">
    <property type="nucleotide sequence ID" value="NZ_CP018863.1"/>
</dbReference>
<sequence>MSAPIVLLHGWACPASYWNPLAGYLREAGHEVLNLDLPGYRGPLEPDFEWTVENVAADFALRFAAAGPVHWVGHSLGGSIAATIAARFPRTTASLTLAGMVPVKPSQATVERLTRLFGGPEQPGEEAAEEMIAAWFRGGNVPQGADLERFLAPFRLPAAVVRSSMLAGLTGAAEDVPDTITAPTLVVTGVRDATRPPDTVQDFLASHPTWRHALIPDAGHLVHWEQPEACAAAILDLLATAEG</sequence>
<dbReference type="PANTHER" id="PTHR43194:SF2">
    <property type="entry name" value="PEROXISOMAL MEMBRANE PROTEIN LPX1"/>
    <property type="match status" value="1"/>
</dbReference>
<reference evidence="2 3" key="1">
    <citation type="submission" date="2016-10" db="EMBL/GenBank/DDBJ databases">
        <authorList>
            <person name="de Groot N.N."/>
        </authorList>
    </citation>
    <scope>NUCLEOTIDE SEQUENCE [LARGE SCALE GENOMIC DNA]</scope>
    <source>
        <strain evidence="2 3">DSM 20117</strain>
    </source>
</reference>
<dbReference type="InterPro" id="IPR050228">
    <property type="entry name" value="Carboxylesterase_BioH"/>
</dbReference>
<dbReference type="SUPFAM" id="SSF53474">
    <property type="entry name" value="alpha/beta-Hydrolases"/>
    <property type="match status" value="1"/>
</dbReference>
<dbReference type="AlphaFoldDB" id="A0A1H1EBX6"/>
<protein>
    <submittedName>
        <fullName evidence="2">Pimeloyl-ACP methyl ester carboxylesterase</fullName>
    </submittedName>
</protein>
<dbReference type="PRINTS" id="PR00111">
    <property type="entry name" value="ABHYDROLASE"/>
</dbReference>
<dbReference type="InterPro" id="IPR000073">
    <property type="entry name" value="AB_hydrolase_1"/>
</dbReference>
<feature type="domain" description="AB hydrolase-1" evidence="1">
    <location>
        <begin position="5"/>
        <end position="233"/>
    </location>
</feature>
<keyword evidence="3" id="KW-1185">Reference proteome</keyword>
<dbReference type="PANTHER" id="PTHR43194">
    <property type="entry name" value="HYDROLASE ALPHA/BETA FOLD FAMILY"/>
    <property type="match status" value="1"/>
</dbReference>
<evidence type="ECO:0000313" key="3">
    <source>
        <dbReference type="Proteomes" id="UP000181917"/>
    </source>
</evidence>
<dbReference type="GO" id="GO:0003824">
    <property type="term" value="F:catalytic activity"/>
    <property type="evidence" value="ECO:0007669"/>
    <property type="project" value="UniProtKB-ARBA"/>
</dbReference>
<dbReference type="KEGG" id="acry:AC20117_03160"/>
<evidence type="ECO:0000259" key="1">
    <source>
        <dbReference type="Pfam" id="PF12697"/>
    </source>
</evidence>
<name>A0A1H1EBX6_9MICC</name>
<dbReference type="OrthoDB" id="63519at2"/>
<dbReference type="EMBL" id="FNKH01000002">
    <property type="protein sequence ID" value="SDQ86255.1"/>
    <property type="molecule type" value="Genomic_DNA"/>
</dbReference>
<dbReference type="Gene3D" id="3.40.50.1820">
    <property type="entry name" value="alpha/beta hydrolase"/>
    <property type="match status" value="1"/>
</dbReference>
<evidence type="ECO:0000313" key="2">
    <source>
        <dbReference type="EMBL" id="SDQ86255.1"/>
    </source>
</evidence>
<dbReference type="STRING" id="37928.SAMN04489742_2861"/>
<dbReference type="Pfam" id="PF12697">
    <property type="entry name" value="Abhydrolase_6"/>
    <property type="match status" value="1"/>
</dbReference>
<dbReference type="Proteomes" id="UP000181917">
    <property type="component" value="Unassembled WGS sequence"/>
</dbReference>
<organism evidence="2 3">
    <name type="scientific">Crystallibacter crystallopoietes</name>
    <dbReference type="NCBI Taxonomy" id="37928"/>
    <lineage>
        <taxon>Bacteria</taxon>
        <taxon>Bacillati</taxon>
        <taxon>Actinomycetota</taxon>
        <taxon>Actinomycetes</taxon>
        <taxon>Micrococcales</taxon>
        <taxon>Micrococcaceae</taxon>
        <taxon>Crystallibacter</taxon>
    </lineage>
</organism>
<accession>A0A1H1EBX6</accession>
<dbReference type="InterPro" id="IPR029058">
    <property type="entry name" value="AB_hydrolase_fold"/>
</dbReference>
<proteinExistence type="predicted"/>